<dbReference type="OrthoDB" id="27652at2759"/>
<dbReference type="PANTHER" id="PTHR24006">
    <property type="entry name" value="UBIQUITIN CARBOXYL-TERMINAL HYDROLASE"/>
    <property type="match status" value="1"/>
</dbReference>
<dbReference type="PROSITE" id="PS00973">
    <property type="entry name" value="USP_2"/>
    <property type="match status" value="1"/>
</dbReference>
<keyword evidence="8" id="KW-1185">Reference proteome</keyword>
<feature type="non-terminal residue" evidence="7">
    <location>
        <position position="1"/>
    </location>
</feature>
<dbReference type="InterPro" id="IPR018200">
    <property type="entry name" value="USP_CS"/>
</dbReference>
<dbReference type="InterPro" id="IPR001394">
    <property type="entry name" value="Peptidase_C19_UCH"/>
</dbReference>
<evidence type="ECO:0000256" key="2">
    <source>
        <dbReference type="ARBA" id="ARBA00009085"/>
    </source>
</evidence>
<name>A4RVW6_OSTLU</name>
<comment type="catalytic activity">
    <reaction evidence="1">
        <text>Thiol-dependent hydrolysis of ester, thioester, amide, peptide and isopeptide bonds formed by the C-terminal Gly of ubiquitin (a 76-residue protein attached to proteins as an intracellular targeting signal).</text>
        <dbReference type="EC" id="3.4.19.12"/>
    </reaction>
</comment>
<dbReference type="STRING" id="436017.A4RVW6"/>
<organism evidence="7 8">
    <name type="scientific">Ostreococcus lucimarinus (strain CCE9901)</name>
    <dbReference type="NCBI Taxonomy" id="436017"/>
    <lineage>
        <taxon>Eukaryota</taxon>
        <taxon>Viridiplantae</taxon>
        <taxon>Chlorophyta</taxon>
        <taxon>Mamiellophyceae</taxon>
        <taxon>Mamiellales</taxon>
        <taxon>Bathycoccaceae</taxon>
        <taxon>Ostreococcus</taxon>
    </lineage>
</organism>
<sequence length="344" mass="38998">KTLGDAFPPSAKFFGLENFGNTCYCNSVLQALYACDEFRERLIEHHAAANDGTSTSGRGKETPDSMLAALGDLFREISGQTKRTGYVSPRAFIERLRKDNVLFRGHMHQDAHEFLNFLLNECCENLQTKLKRDGAWEPGKKTWIHDVFEGKLANQTRCLWCENTTNREECFLDLSVDVEQNTSITACLNNFSAKELLDKNDKFQCDRCGGLHEAQKRMLIHEAPKVLSLHLKRFKYIEALGRHAKLNHRVVFPSELKIPNLIDEAENPDASYKLFAVVVHIGSGPNHGHYVCFAKNNHRWFLYDDDCVEVVDEEQLQQVFGSTTDGGSAGSEHGYILFYARSEG</sequence>
<dbReference type="GO" id="GO:0016579">
    <property type="term" value="P:protein deubiquitination"/>
    <property type="evidence" value="ECO:0007669"/>
    <property type="project" value="InterPro"/>
</dbReference>
<evidence type="ECO:0000259" key="6">
    <source>
        <dbReference type="PROSITE" id="PS50235"/>
    </source>
</evidence>
<dbReference type="AlphaFoldDB" id="A4RVW6"/>
<dbReference type="Proteomes" id="UP000001568">
    <property type="component" value="Chromosome 4"/>
</dbReference>
<gene>
    <name evidence="7" type="ORF">OSTLU_3954</name>
</gene>
<dbReference type="GeneID" id="5001175"/>
<dbReference type="InterPro" id="IPR028889">
    <property type="entry name" value="USP"/>
</dbReference>
<dbReference type="HOGENOM" id="CLU_008279_2_0_1"/>
<evidence type="ECO:0000256" key="3">
    <source>
        <dbReference type="ARBA" id="ARBA00012759"/>
    </source>
</evidence>
<keyword evidence="4" id="KW-0645">Protease</keyword>
<dbReference type="PANTHER" id="PTHR24006:SF733">
    <property type="entry name" value="RE52890P"/>
    <property type="match status" value="1"/>
</dbReference>
<keyword evidence="5" id="KW-0378">Hydrolase</keyword>
<proteinExistence type="inferred from homology"/>
<dbReference type="GO" id="GO:0005634">
    <property type="term" value="C:nucleus"/>
    <property type="evidence" value="ECO:0007669"/>
    <property type="project" value="TreeGrafter"/>
</dbReference>
<dbReference type="GO" id="GO:0006508">
    <property type="term" value="P:proteolysis"/>
    <property type="evidence" value="ECO:0007669"/>
    <property type="project" value="UniProtKB-KW"/>
</dbReference>
<feature type="domain" description="USP" evidence="6">
    <location>
        <begin position="14"/>
        <end position="342"/>
    </location>
</feature>
<feature type="non-terminal residue" evidence="7">
    <location>
        <position position="344"/>
    </location>
</feature>
<reference evidence="7 8" key="1">
    <citation type="journal article" date="2007" name="Proc. Natl. Acad. Sci. U.S.A.">
        <title>The tiny eukaryote Ostreococcus provides genomic insights into the paradox of plankton speciation.</title>
        <authorList>
            <person name="Palenik B."/>
            <person name="Grimwood J."/>
            <person name="Aerts A."/>
            <person name="Rouze P."/>
            <person name="Salamov A."/>
            <person name="Putnam N."/>
            <person name="Dupont C."/>
            <person name="Jorgensen R."/>
            <person name="Derelle E."/>
            <person name="Rombauts S."/>
            <person name="Zhou K."/>
            <person name="Otillar R."/>
            <person name="Merchant S.S."/>
            <person name="Podell S."/>
            <person name="Gaasterland T."/>
            <person name="Napoli C."/>
            <person name="Gendler K."/>
            <person name="Manuell A."/>
            <person name="Tai V."/>
            <person name="Vallon O."/>
            <person name="Piganeau G."/>
            <person name="Jancek S."/>
            <person name="Heijde M."/>
            <person name="Jabbari K."/>
            <person name="Bowler C."/>
            <person name="Lohr M."/>
            <person name="Robbens S."/>
            <person name="Werner G."/>
            <person name="Dubchak I."/>
            <person name="Pazour G.J."/>
            <person name="Ren Q."/>
            <person name="Paulsen I."/>
            <person name="Delwiche C."/>
            <person name="Schmutz J."/>
            <person name="Rokhsar D."/>
            <person name="Van de Peer Y."/>
            <person name="Moreau H."/>
            <person name="Grigoriev I.V."/>
        </authorList>
    </citation>
    <scope>NUCLEOTIDE SEQUENCE [LARGE SCALE GENOMIC DNA]</scope>
    <source>
        <strain evidence="7 8">CCE9901</strain>
    </source>
</reference>
<dbReference type="SUPFAM" id="SSF54001">
    <property type="entry name" value="Cysteine proteinases"/>
    <property type="match status" value="1"/>
</dbReference>
<evidence type="ECO:0000256" key="4">
    <source>
        <dbReference type="ARBA" id="ARBA00022670"/>
    </source>
</evidence>
<dbReference type="EMBL" id="CP000584">
    <property type="protein sequence ID" value="ABO95774.1"/>
    <property type="molecule type" value="Genomic_DNA"/>
</dbReference>
<dbReference type="InterPro" id="IPR050164">
    <property type="entry name" value="Peptidase_C19"/>
</dbReference>
<dbReference type="GO" id="GO:0005829">
    <property type="term" value="C:cytosol"/>
    <property type="evidence" value="ECO:0007669"/>
    <property type="project" value="TreeGrafter"/>
</dbReference>
<comment type="similarity">
    <text evidence="2">Belongs to the peptidase C19 family.</text>
</comment>
<dbReference type="EC" id="3.4.19.12" evidence="3"/>
<dbReference type="Gene3D" id="3.90.70.10">
    <property type="entry name" value="Cysteine proteinases"/>
    <property type="match status" value="1"/>
</dbReference>
<dbReference type="OMA" id="CEECAEY"/>
<evidence type="ECO:0000256" key="1">
    <source>
        <dbReference type="ARBA" id="ARBA00000707"/>
    </source>
</evidence>
<dbReference type="KEGG" id="olu:OSTLU_3954"/>
<evidence type="ECO:0000313" key="8">
    <source>
        <dbReference type="Proteomes" id="UP000001568"/>
    </source>
</evidence>
<evidence type="ECO:0000313" key="7">
    <source>
        <dbReference type="EMBL" id="ABO95774.1"/>
    </source>
</evidence>
<dbReference type="eggNOG" id="KOG1864">
    <property type="taxonomic scope" value="Eukaryota"/>
</dbReference>
<dbReference type="Pfam" id="PF00443">
    <property type="entry name" value="UCH"/>
    <property type="match status" value="1"/>
</dbReference>
<protein>
    <recommendedName>
        <fullName evidence="3">ubiquitinyl hydrolase 1</fullName>
        <ecNumber evidence="3">3.4.19.12</ecNumber>
    </recommendedName>
</protein>
<dbReference type="GO" id="GO:0004843">
    <property type="term" value="F:cysteine-type deubiquitinase activity"/>
    <property type="evidence" value="ECO:0007669"/>
    <property type="project" value="UniProtKB-EC"/>
</dbReference>
<dbReference type="CDD" id="cd02663">
    <property type="entry name" value="Peptidase_C19G"/>
    <property type="match status" value="1"/>
</dbReference>
<dbReference type="RefSeq" id="XP_001417481.1">
    <property type="nucleotide sequence ID" value="XM_001417444.1"/>
</dbReference>
<dbReference type="PROSITE" id="PS00972">
    <property type="entry name" value="USP_1"/>
    <property type="match status" value="1"/>
</dbReference>
<dbReference type="PROSITE" id="PS50235">
    <property type="entry name" value="USP_3"/>
    <property type="match status" value="1"/>
</dbReference>
<dbReference type="InterPro" id="IPR038765">
    <property type="entry name" value="Papain-like_cys_pep_sf"/>
</dbReference>
<accession>A4RVW6</accession>
<dbReference type="Gramene" id="ABO95774">
    <property type="protein sequence ID" value="ABO95774"/>
    <property type="gene ID" value="OSTLU_3954"/>
</dbReference>
<evidence type="ECO:0000256" key="5">
    <source>
        <dbReference type="ARBA" id="ARBA00022801"/>
    </source>
</evidence>